<proteinExistence type="predicted"/>
<organism evidence="3">
    <name type="scientific">uncultured Mycobacterium sp</name>
    <dbReference type="NCBI Taxonomy" id="171292"/>
    <lineage>
        <taxon>Bacteria</taxon>
        <taxon>Bacillati</taxon>
        <taxon>Actinomycetota</taxon>
        <taxon>Actinomycetes</taxon>
        <taxon>Mycobacteriales</taxon>
        <taxon>Mycobacteriaceae</taxon>
        <taxon>Mycobacterium</taxon>
        <taxon>environmental samples</taxon>
    </lineage>
</organism>
<reference evidence="3" key="1">
    <citation type="submission" date="2016-03" db="EMBL/GenBank/DDBJ databases">
        <authorList>
            <person name="Ploux O."/>
        </authorList>
    </citation>
    <scope>NUCLEOTIDE SEQUENCE</scope>
    <source>
        <strain evidence="3">UC10</strain>
    </source>
</reference>
<sequence>MFANARPHTKFAAALLAAGMVATAPAVVGAGPETLPVLTDVAVQPASFVTDALNGLGDVVSAAADAFLIGTDFALGLNYYWDDSDFGWGVPINPVFLASAFVENPGSALSYLLQTYLNPSNNYVNPNDNTEYYFAYPWYVKSSIVEPLVNLLPASLASALNGAINGFADGINDAFASLPDPTAAINHMWEQYNTPIGRLIYAAQDAIALPVTLGVAVAYYLAYLPANLEATVESAIQNPADIPGLLSNLVYDALAPNLYDGLLGNLSYNLLKPLFFLPAPIGESGFGMQDGLAYSVYQGFATAVSGLLSYLPTPITPTPFPFPAAAAPAAAKSNDAVAPETSSTESPNVRGQGQSARKAVHPAGDGKQQSPAKSTAKKAKGESTGGKGRSARGNPAA</sequence>
<keyword evidence="2" id="KW-0732">Signal</keyword>
<protein>
    <recommendedName>
        <fullName evidence="4">PE-PGRS family protein</fullName>
    </recommendedName>
</protein>
<evidence type="ECO:0000256" key="2">
    <source>
        <dbReference type="SAM" id="SignalP"/>
    </source>
</evidence>
<evidence type="ECO:0000256" key="1">
    <source>
        <dbReference type="SAM" id="MobiDB-lite"/>
    </source>
</evidence>
<dbReference type="EMBL" id="FLQS01000032">
    <property type="protein sequence ID" value="SBS76929.1"/>
    <property type="molecule type" value="Genomic_DNA"/>
</dbReference>
<evidence type="ECO:0008006" key="4">
    <source>
        <dbReference type="Google" id="ProtNLM"/>
    </source>
</evidence>
<evidence type="ECO:0000313" key="3">
    <source>
        <dbReference type="EMBL" id="SBS76929.1"/>
    </source>
</evidence>
<dbReference type="AlphaFoldDB" id="A0A1Y5PHZ3"/>
<feature type="chain" id="PRO_5038683304" description="PE-PGRS family protein" evidence="2">
    <location>
        <begin position="27"/>
        <end position="397"/>
    </location>
</feature>
<gene>
    <name evidence="3" type="ORF">MHPYR_380068</name>
</gene>
<feature type="region of interest" description="Disordered" evidence="1">
    <location>
        <begin position="333"/>
        <end position="397"/>
    </location>
</feature>
<feature type="signal peptide" evidence="2">
    <location>
        <begin position="1"/>
        <end position="26"/>
    </location>
</feature>
<accession>A0A1Y5PHZ3</accession>
<feature type="compositionally biased region" description="Polar residues" evidence="1">
    <location>
        <begin position="340"/>
        <end position="355"/>
    </location>
</feature>
<name>A0A1Y5PHZ3_9MYCO</name>